<comment type="caution">
    <text evidence="1">The sequence shown here is derived from an EMBL/GenBank/DDBJ whole genome shotgun (WGS) entry which is preliminary data.</text>
</comment>
<gene>
    <name evidence="1" type="ORF">FCL54_06905</name>
</gene>
<dbReference type="AlphaFoldDB" id="A0A5R9FFA5"/>
<evidence type="ECO:0000313" key="2">
    <source>
        <dbReference type="Proteomes" id="UP000308230"/>
    </source>
</evidence>
<sequence length="64" mass="7298">MNKRPKFELLQLYLNENTGLFSKGLLFLPQKHKLRHSERLTATESELLGVEINAAIASQFISNV</sequence>
<dbReference type="EMBL" id="SWLG01000004">
    <property type="protein sequence ID" value="TLS38255.1"/>
    <property type="molecule type" value="Genomic_DNA"/>
</dbReference>
<proteinExistence type="predicted"/>
<organism evidence="1 2">
    <name type="scientific">Exobacillus caeni</name>
    <dbReference type="NCBI Taxonomy" id="2574798"/>
    <lineage>
        <taxon>Bacteria</taxon>
        <taxon>Bacillati</taxon>
        <taxon>Bacillota</taxon>
        <taxon>Bacilli</taxon>
        <taxon>Bacillales</taxon>
        <taxon>Guptibacillaceae</taxon>
        <taxon>Exobacillus</taxon>
    </lineage>
</organism>
<reference evidence="1 2" key="1">
    <citation type="submission" date="2019-04" db="EMBL/GenBank/DDBJ databases">
        <title>Bacillus caeni sp. nov., a bacterium isolated from mangrove sediment.</title>
        <authorList>
            <person name="Huang H."/>
            <person name="Mo K."/>
            <person name="Hu Y."/>
        </authorList>
    </citation>
    <scope>NUCLEOTIDE SEQUENCE [LARGE SCALE GENOMIC DNA]</scope>
    <source>
        <strain evidence="1 2">HB172195</strain>
    </source>
</reference>
<keyword evidence="2" id="KW-1185">Reference proteome</keyword>
<evidence type="ECO:0000313" key="1">
    <source>
        <dbReference type="EMBL" id="TLS38255.1"/>
    </source>
</evidence>
<accession>A0A5R9FFA5</accession>
<name>A0A5R9FFA5_9BACL</name>
<dbReference type="Proteomes" id="UP000308230">
    <property type="component" value="Unassembled WGS sequence"/>
</dbReference>
<protein>
    <submittedName>
        <fullName evidence="1">Uncharacterized protein</fullName>
    </submittedName>
</protein>